<feature type="transmembrane region" description="Helical" evidence="7">
    <location>
        <begin position="119"/>
        <end position="137"/>
    </location>
</feature>
<keyword evidence="5 7" id="KW-1133">Transmembrane helix</keyword>
<feature type="transmembrane region" description="Helical" evidence="7">
    <location>
        <begin position="64"/>
        <end position="82"/>
    </location>
</feature>
<feature type="transmembrane region" description="Helical" evidence="7">
    <location>
        <begin position="89"/>
        <end position="107"/>
    </location>
</feature>
<dbReference type="GO" id="GO:0005886">
    <property type="term" value="C:plasma membrane"/>
    <property type="evidence" value="ECO:0007669"/>
    <property type="project" value="UniProtKB-SubCell"/>
</dbReference>
<evidence type="ECO:0000256" key="3">
    <source>
        <dbReference type="ARBA" id="ARBA00022475"/>
    </source>
</evidence>
<dbReference type="PANTHER" id="PTHR33452:SF1">
    <property type="entry name" value="INNER MEMBRANE PROTEIN YPHA-RELATED"/>
    <property type="match status" value="1"/>
</dbReference>
<evidence type="ECO:0000256" key="2">
    <source>
        <dbReference type="ARBA" id="ARBA00006679"/>
    </source>
</evidence>
<comment type="similarity">
    <text evidence="2">Belongs to the DoxX family.</text>
</comment>
<keyword evidence="9" id="KW-1185">Reference proteome</keyword>
<reference evidence="8 9" key="1">
    <citation type="submission" date="2015-06" db="EMBL/GenBank/DDBJ databases">
        <title>Comparative genome analysis of nirS-carrying Bradyrhizobium sp. strains.</title>
        <authorList>
            <person name="Ishii S."/>
            <person name="Jang J."/>
            <person name="Nishizawa T."/>
            <person name="Senoo K."/>
        </authorList>
    </citation>
    <scope>NUCLEOTIDE SEQUENCE [LARGE SCALE GENOMIC DNA]</scope>
    <source>
        <strain evidence="8 9">TSA1</strain>
    </source>
</reference>
<dbReference type="Proteomes" id="UP000228930">
    <property type="component" value="Unassembled WGS sequence"/>
</dbReference>
<evidence type="ECO:0000256" key="6">
    <source>
        <dbReference type="ARBA" id="ARBA00023136"/>
    </source>
</evidence>
<gene>
    <name evidence="8" type="ORF">TSA1_06530</name>
</gene>
<sequence length="161" mass="17269">MIISPDDFRIKADNFDPTKMENIVRIACGAFYFPHAASKFIGLGVLNPPIVKFFAAAGMSPPEAWVYLAAAAEISIGIALTLGICTRFAALGSVALMAVAVYSLQVVKGFGWTWNTGGYEYPVFWGICSLGVAVHAWKTWASARKHAVEVGGRAVRMAPAE</sequence>
<dbReference type="InterPro" id="IPR032808">
    <property type="entry name" value="DoxX"/>
</dbReference>
<name>A0A2M6U7F7_9BRAD</name>
<evidence type="ECO:0000313" key="9">
    <source>
        <dbReference type="Proteomes" id="UP000228930"/>
    </source>
</evidence>
<comment type="caution">
    <text evidence="8">The sequence shown here is derived from an EMBL/GenBank/DDBJ whole genome shotgun (WGS) entry which is preliminary data.</text>
</comment>
<keyword evidence="6 7" id="KW-0472">Membrane</keyword>
<organism evidence="8 9">
    <name type="scientific">Bradyrhizobium nitroreducens</name>
    <dbReference type="NCBI Taxonomy" id="709803"/>
    <lineage>
        <taxon>Bacteria</taxon>
        <taxon>Pseudomonadati</taxon>
        <taxon>Pseudomonadota</taxon>
        <taxon>Alphaproteobacteria</taxon>
        <taxon>Hyphomicrobiales</taxon>
        <taxon>Nitrobacteraceae</taxon>
        <taxon>Bradyrhizobium</taxon>
    </lineage>
</organism>
<evidence type="ECO:0000256" key="7">
    <source>
        <dbReference type="SAM" id="Phobius"/>
    </source>
</evidence>
<dbReference type="EMBL" id="LFJC01000003">
    <property type="protein sequence ID" value="PIT00451.1"/>
    <property type="molecule type" value="Genomic_DNA"/>
</dbReference>
<evidence type="ECO:0000256" key="4">
    <source>
        <dbReference type="ARBA" id="ARBA00022692"/>
    </source>
</evidence>
<dbReference type="RefSeq" id="WP_100175676.1">
    <property type="nucleotide sequence ID" value="NZ_LFJC01000003.1"/>
</dbReference>
<dbReference type="AlphaFoldDB" id="A0A2M6U7F7"/>
<dbReference type="Pfam" id="PF07681">
    <property type="entry name" value="DoxX"/>
    <property type="match status" value="1"/>
</dbReference>
<protein>
    <submittedName>
        <fullName evidence="8">Membrane protein</fullName>
    </submittedName>
</protein>
<evidence type="ECO:0000256" key="5">
    <source>
        <dbReference type="ARBA" id="ARBA00022989"/>
    </source>
</evidence>
<comment type="subcellular location">
    <subcellularLocation>
        <location evidence="1">Cell membrane</location>
        <topology evidence="1">Multi-pass membrane protein</topology>
    </subcellularLocation>
</comment>
<evidence type="ECO:0000256" key="1">
    <source>
        <dbReference type="ARBA" id="ARBA00004651"/>
    </source>
</evidence>
<keyword evidence="4 7" id="KW-0812">Transmembrane</keyword>
<keyword evidence="3" id="KW-1003">Cell membrane</keyword>
<proteinExistence type="inferred from homology"/>
<accession>A0A2M6U7F7</accession>
<evidence type="ECO:0000313" key="8">
    <source>
        <dbReference type="EMBL" id="PIT00451.1"/>
    </source>
</evidence>
<dbReference type="PANTHER" id="PTHR33452">
    <property type="entry name" value="OXIDOREDUCTASE CATD-RELATED"/>
    <property type="match status" value="1"/>
</dbReference>
<dbReference type="InterPro" id="IPR051907">
    <property type="entry name" value="DoxX-like_oxidoreductase"/>
</dbReference>